<evidence type="ECO:0000313" key="1">
    <source>
        <dbReference type="EMBL" id="KAI7999198.1"/>
    </source>
</evidence>
<dbReference type="EMBL" id="CM045765">
    <property type="protein sequence ID" value="KAI7999198.1"/>
    <property type="molecule type" value="Genomic_DNA"/>
</dbReference>
<organism evidence="1 2">
    <name type="scientific">Camellia lanceoleosa</name>
    <dbReference type="NCBI Taxonomy" id="1840588"/>
    <lineage>
        <taxon>Eukaryota</taxon>
        <taxon>Viridiplantae</taxon>
        <taxon>Streptophyta</taxon>
        <taxon>Embryophyta</taxon>
        <taxon>Tracheophyta</taxon>
        <taxon>Spermatophyta</taxon>
        <taxon>Magnoliopsida</taxon>
        <taxon>eudicotyledons</taxon>
        <taxon>Gunneridae</taxon>
        <taxon>Pentapetalae</taxon>
        <taxon>asterids</taxon>
        <taxon>Ericales</taxon>
        <taxon>Theaceae</taxon>
        <taxon>Camellia</taxon>
    </lineage>
</organism>
<gene>
    <name evidence="1" type="ORF">LOK49_LG09G01148</name>
</gene>
<protein>
    <submittedName>
        <fullName evidence="1">Uncharacterized protein</fullName>
    </submittedName>
</protein>
<evidence type="ECO:0000313" key="2">
    <source>
        <dbReference type="Proteomes" id="UP001060215"/>
    </source>
</evidence>
<sequence>MQGRSVDATSEKEIGHQSPSRTKVESSKFSLVQLLSSMRWLLPLSKSNGSKRVGSYFAYGRI</sequence>
<proteinExistence type="predicted"/>
<accession>A0ACC0GEZ3</accession>
<name>A0ACC0GEZ3_9ERIC</name>
<reference evidence="1 2" key="1">
    <citation type="journal article" date="2022" name="Plant J.">
        <title>Chromosome-level genome of Camellia lanceoleosa provides a valuable resource for understanding genome evolution and self-incompatibility.</title>
        <authorList>
            <person name="Gong W."/>
            <person name="Xiao S."/>
            <person name="Wang L."/>
            <person name="Liao Z."/>
            <person name="Chang Y."/>
            <person name="Mo W."/>
            <person name="Hu G."/>
            <person name="Li W."/>
            <person name="Zhao G."/>
            <person name="Zhu H."/>
            <person name="Hu X."/>
            <person name="Ji K."/>
            <person name="Xiang X."/>
            <person name="Song Q."/>
            <person name="Yuan D."/>
            <person name="Jin S."/>
            <person name="Zhang L."/>
        </authorList>
    </citation>
    <scope>NUCLEOTIDE SEQUENCE [LARGE SCALE GENOMIC DNA]</scope>
    <source>
        <strain evidence="1">SQ_2022a</strain>
    </source>
</reference>
<comment type="caution">
    <text evidence="1">The sequence shown here is derived from an EMBL/GenBank/DDBJ whole genome shotgun (WGS) entry which is preliminary data.</text>
</comment>
<dbReference type="Proteomes" id="UP001060215">
    <property type="component" value="Chromosome 8"/>
</dbReference>
<keyword evidence="2" id="KW-1185">Reference proteome</keyword>